<sequence length="394" mass="44319">MKIELPDKVAEQLQMKGTDNVKIELRNHDAVITTEASEMSLFQRISLWWYLAPAMLSAIAFNIFFATKNQNQIPLSGNTSLGTTVILGGVAIGTLMFAIFFIRERRNQTNTFSANIYWRNFPVVILSFAVILGLALLGVFWLLGTIFAGATFDRLTSTIIFFIFESIINYLMIYAAFSISSRTLVRLFTLVIVSGAVIAMATNGTRKWWQYNLSFLGTHLASNSWQFNITLMFSALIMVALIDYIFVSLNAIYPHSIRLLTLRVLLTAMSVDLGAVGFFPNNAASHDIHDRLASFLVYFIIILIVGIRWLLPRIPSAFLQMSYSVGAILVTAEVLFKVVGYLSLTAYEIIGFTLAFGWVVLLLQFLQELVDRGTRVFYVEATEESKRVKTKDLN</sequence>
<keyword evidence="3" id="KW-1185">Reference proteome</keyword>
<keyword evidence="1" id="KW-0472">Membrane</keyword>
<dbReference type="EMBL" id="JBHSSA010000035">
    <property type="protein sequence ID" value="MFC6253775.1"/>
    <property type="molecule type" value="Genomic_DNA"/>
</dbReference>
<dbReference type="Proteomes" id="UP001596190">
    <property type="component" value="Unassembled WGS sequence"/>
</dbReference>
<evidence type="ECO:0000313" key="3">
    <source>
        <dbReference type="Proteomes" id="UP001596190"/>
    </source>
</evidence>
<keyword evidence="1" id="KW-0812">Transmembrane</keyword>
<keyword evidence="1" id="KW-1133">Transmembrane helix</keyword>
<feature type="transmembrane region" description="Helical" evidence="1">
    <location>
        <begin position="292"/>
        <end position="311"/>
    </location>
</feature>
<gene>
    <name evidence="2" type="ORF">ACFP1H_04165</name>
</gene>
<dbReference type="RefSeq" id="WP_137631082.1">
    <property type="nucleotide sequence ID" value="NZ_BJDO01000022.1"/>
</dbReference>
<protein>
    <submittedName>
        <fullName evidence="2">DUF998 domain-containing protein</fullName>
    </submittedName>
</protein>
<feature type="transmembrane region" description="Helical" evidence="1">
    <location>
        <begin position="79"/>
        <end position="102"/>
    </location>
</feature>
<feature type="transmembrane region" description="Helical" evidence="1">
    <location>
        <begin position="47"/>
        <end position="67"/>
    </location>
</feature>
<evidence type="ECO:0000313" key="2">
    <source>
        <dbReference type="EMBL" id="MFC6253775.1"/>
    </source>
</evidence>
<accession>A0ABW1T8A2</accession>
<proteinExistence type="predicted"/>
<feature type="transmembrane region" description="Helical" evidence="1">
    <location>
        <begin position="259"/>
        <end position="280"/>
    </location>
</feature>
<evidence type="ECO:0000256" key="1">
    <source>
        <dbReference type="SAM" id="Phobius"/>
    </source>
</evidence>
<name>A0ABW1T8A2_9LACO</name>
<feature type="transmembrane region" description="Helical" evidence="1">
    <location>
        <begin position="349"/>
        <end position="366"/>
    </location>
</feature>
<comment type="caution">
    <text evidence="2">The sequence shown here is derived from an EMBL/GenBank/DDBJ whole genome shotgun (WGS) entry which is preliminary data.</text>
</comment>
<feature type="transmembrane region" description="Helical" evidence="1">
    <location>
        <begin position="323"/>
        <end position="343"/>
    </location>
</feature>
<feature type="transmembrane region" description="Helical" evidence="1">
    <location>
        <begin position="184"/>
        <end position="205"/>
    </location>
</feature>
<feature type="transmembrane region" description="Helical" evidence="1">
    <location>
        <begin position="225"/>
        <end position="247"/>
    </location>
</feature>
<feature type="transmembrane region" description="Helical" evidence="1">
    <location>
        <begin position="155"/>
        <end position="177"/>
    </location>
</feature>
<feature type="transmembrane region" description="Helical" evidence="1">
    <location>
        <begin position="123"/>
        <end position="143"/>
    </location>
</feature>
<reference evidence="3" key="1">
    <citation type="journal article" date="2019" name="Int. J. Syst. Evol. Microbiol.">
        <title>The Global Catalogue of Microorganisms (GCM) 10K type strain sequencing project: providing services to taxonomists for standard genome sequencing and annotation.</title>
        <authorList>
            <consortium name="The Broad Institute Genomics Platform"/>
            <consortium name="The Broad Institute Genome Sequencing Center for Infectious Disease"/>
            <person name="Wu L."/>
            <person name="Ma J."/>
        </authorList>
    </citation>
    <scope>NUCLEOTIDE SEQUENCE [LARGE SCALE GENOMIC DNA]</scope>
    <source>
        <strain evidence="3">CCM 8950</strain>
    </source>
</reference>
<organism evidence="2 3">
    <name type="scientific">Secundilactobacillus hailunensis</name>
    <dbReference type="NCBI Taxonomy" id="2559923"/>
    <lineage>
        <taxon>Bacteria</taxon>
        <taxon>Bacillati</taxon>
        <taxon>Bacillota</taxon>
        <taxon>Bacilli</taxon>
        <taxon>Lactobacillales</taxon>
        <taxon>Lactobacillaceae</taxon>
        <taxon>Secundilactobacillus</taxon>
    </lineage>
</organism>